<proteinExistence type="predicted"/>
<gene>
    <name evidence="5" type="ORF">OAUR00152_LOCUS26764</name>
</gene>
<evidence type="ECO:0000313" key="5">
    <source>
        <dbReference type="EMBL" id="CAE2260914.1"/>
    </source>
</evidence>
<dbReference type="InterPro" id="IPR000305">
    <property type="entry name" value="GIY-YIG_endonuc"/>
</dbReference>
<dbReference type="InterPro" id="IPR035901">
    <property type="entry name" value="GIY-YIG_endonuc_sf"/>
</dbReference>
<evidence type="ECO:0000256" key="2">
    <source>
        <dbReference type="SAM" id="SignalP"/>
    </source>
</evidence>
<dbReference type="Gene3D" id="4.10.60.10">
    <property type="entry name" value="Zinc finger, CCHC-type"/>
    <property type="match status" value="1"/>
</dbReference>
<feature type="signal peptide" evidence="2">
    <location>
        <begin position="1"/>
        <end position="25"/>
    </location>
</feature>
<keyword evidence="1" id="KW-0862">Zinc</keyword>
<organism evidence="5">
    <name type="scientific">Odontella aurita</name>
    <dbReference type="NCBI Taxonomy" id="265563"/>
    <lineage>
        <taxon>Eukaryota</taxon>
        <taxon>Sar</taxon>
        <taxon>Stramenopiles</taxon>
        <taxon>Ochrophyta</taxon>
        <taxon>Bacillariophyta</taxon>
        <taxon>Mediophyceae</taxon>
        <taxon>Biddulphiophycidae</taxon>
        <taxon>Eupodiscales</taxon>
        <taxon>Odontellaceae</taxon>
        <taxon>Odontella</taxon>
    </lineage>
</organism>
<dbReference type="InterPro" id="IPR051714">
    <property type="entry name" value="Znf_CCHC_NABP"/>
</dbReference>
<dbReference type="PROSITE" id="PS50164">
    <property type="entry name" value="GIY_YIG"/>
    <property type="match status" value="1"/>
</dbReference>
<dbReference type="PROSITE" id="PS50158">
    <property type="entry name" value="ZF_CCHC"/>
    <property type="match status" value="2"/>
</dbReference>
<dbReference type="GO" id="GO:0008270">
    <property type="term" value="F:zinc ion binding"/>
    <property type="evidence" value="ECO:0007669"/>
    <property type="project" value="UniProtKB-KW"/>
</dbReference>
<evidence type="ECO:0008006" key="6">
    <source>
        <dbReference type="Google" id="ProtNLM"/>
    </source>
</evidence>
<sequence length="337" mass="37945">MMIRHLLSLSLLVLLSVLAPRLSGCFQHPAYALGDKASLSAIDSSDRRRRCKDPIGNRHRGPAGEDFIRRTVANAFCSPPPGGRRLTWRHAASVSPSGPAPDAGDDDHDRRTKAIARRLGAFGECFKALVRRALRRWWEVRKLVRARTEKYTVYVLECDGGKYYVGSTSHKKQRYEQHRGERGGSKWTRMHRPLHILEEHTRIPEKYYLGMESKITAEYMLNFGVNNVRGAMYAQTRRYTADDLEALTAFLGHYNSLSYDDVREWLERTLPSASPANDFVPLVSAKGKRANWGGKSKPKKCFKCGRFGHIASECLAKTGKCFACGESGHFAAECPNV</sequence>
<keyword evidence="2" id="KW-0732">Signal</keyword>
<feature type="chain" id="PRO_5031471682" description="CCHC-type domain-containing protein" evidence="2">
    <location>
        <begin position="26"/>
        <end position="337"/>
    </location>
</feature>
<dbReference type="EMBL" id="HBKQ01038690">
    <property type="protein sequence ID" value="CAE2260914.1"/>
    <property type="molecule type" value="Transcribed_RNA"/>
</dbReference>
<dbReference type="Pfam" id="PF00098">
    <property type="entry name" value="zf-CCHC"/>
    <property type="match status" value="2"/>
</dbReference>
<keyword evidence="1" id="KW-0479">Metal-binding</keyword>
<dbReference type="SMART" id="SM00343">
    <property type="entry name" value="ZnF_C2HC"/>
    <property type="match status" value="2"/>
</dbReference>
<dbReference type="AlphaFoldDB" id="A0A7S4N226"/>
<accession>A0A7S4N226</accession>
<dbReference type="GO" id="GO:0003676">
    <property type="term" value="F:nucleic acid binding"/>
    <property type="evidence" value="ECO:0007669"/>
    <property type="project" value="InterPro"/>
</dbReference>
<protein>
    <recommendedName>
        <fullName evidence="6">CCHC-type domain-containing protein</fullName>
    </recommendedName>
</protein>
<feature type="domain" description="GIY-YIG" evidence="4">
    <location>
        <begin position="149"/>
        <end position="235"/>
    </location>
</feature>
<evidence type="ECO:0000256" key="1">
    <source>
        <dbReference type="PROSITE-ProRule" id="PRU00047"/>
    </source>
</evidence>
<evidence type="ECO:0000259" key="3">
    <source>
        <dbReference type="PROSITE" id="PS50158"/>
    </source>
</evidence>
<evidence type="ECO:0000259" key="4">
    <source>
        <dbReference type="PROSITE" id="PS50164"/>
    </source>
</evidence>
<feature type="domain" description="CCHC-type" evidence="3">
    <location>
        <begin position="320"/>
        <end position="336"/>
    </location>
</feature>
<dbReference type="SUPFAM" id="SSF82771">
    <property type="entry name" value="GIY-YIG endonuclease"/>
    <property type="match status" value="1"/>
</dbReference>
<reference evidence="5" key="1">
    <citation type="submission" date="2021-01" db="EMBL/GenBank/DDBJ databases">
        <authorList>
            <person name="Corre E."/>
            <person name="Pelletier E."/>
            <person name="Niang G."/>
            <person name="Scheremetjew M."/>
            <person name="Finn R."/>
            <person name="Kale V."/>
            <person name="Holt S."/>
            <person name="Cochrane G."/>
            <person name="Meng A."/>
            <person name="Brown T."/>
            <person name="Cohen L."/>
        </authorList>
    </citation>
    <scope>NUCLEOTIDE SEQUENCE</scope>
    <source>
        <strain evidence="5">Isolate 1302-5</strain>
    </source>
</reference>
<dbReference type="Gene3D" id="3.40.1440.10">
    <property type="entry name" value="GIY-YIG endonuclease"/>
    <property type="match status" value="1"/>
</dbReference>
<keyword evidence="1" id="KW-0863">Zinc-finger</keyword>
<dbReference type="InterPro" id="IPR036875">
    <property type="entry name" value="Znf_CCHC_sf"/>
</dbReference>
<feature type="domain" description="CCHC-type" evidence="3">
    <location>
        <begin position="300"/>
        <end position="314"/>
    </location>
</feature>
<dbReference type="InterPro" id="IPR001878">
    <property type="entry name" value="Znf_CCHC"/>
</dbReference>
<name>A0A7S4N226_9STRA</name>
<dbReference type="PANTHER" id="PTHR23002">
    <property type="entry name" value="ZINC FINGER CCHC DOMAIN CONTAINING PROTEIN"/>
    <property type="match status" value="1"/>
</dbReference>
<dbReference type="SUPFAM" id="SSF57756">
    <property type="entry name" value="Retrovirus zinc finger-like domains"/>
    <property type="match status" value="1"/>
</dbReference>